<comment type="caution">
    <text evidence="2">The sequence shown here is derived from an EMBL/GenBank/DDBJ whole genome shotgun (WGS) entry which is preliminary data.</text>
</comment>
<evidence type="ECO:0000313" key="2">
    <source>
        <dbReference type="EMBL" id="KAI3958092.1"/>
    </source>
</evidence>
<gene>
    <name evidence="2" type="ORF">MKW98_020734</name>
</gene>
<evidence type="ECO:0000256" key="1">
    <source>
        <dbReference type="SAM" id="SignalP"/>
    </source>
</evidence>
<keyword evidence="1" id="KW-0732">Signal</keyword>
<proteinExistence type="predicted"/>
<dbReference type="AlphaFoldDB" id="A0AAD4TI89"/>
<feature type="chain" id="PRO_5041943245" evidence="1">
    <location>
        <begin position="25"/>
        <end position="103"/>
    </location>
</feature>
<accession>A0AAD4TI89</accession>
<dbReference type="EMBL" id="JAJJMB010001184">
    <property type="protein sequence ID" value="KAI3958092.1"/>
    <property type="molecule type" value="Genomic_DNA"/>
</dbReference>
<reference evidence="2" key="1">
    <citation type="submission" date="2022-04" db="EMBL/GenBank/DDBJ databases">
        <title>A functionally conserved STORR gene fusion in Papaver species that diverged 16.8 million years ago.</title>
        <authorList>
            <person name="Catania T."/>
        </authorList>
    </citation>
    <scope>NUCLEOTIDE SEQUENCE</scope>
    <source>
        <strain evidence="2">S-188037</strain>
    </source>
</reference>
<name>A0AAD4TI89_9MAGN</name>
<keyword evidence="3" id="KW-1185">Reference proteome</keyword>
<feature type="signal peptide" evidence="1">
    <location>
        <begin position="1"/>
        <end position="24"/>
    </location>
</feature>
<protein>
    <submittedName>
        <fullName evidence="2">Uncharacterized protein</fullName>
    </submittedName>
</protein>
<dbReference type="Proteomes" id="UP001202328">
    <property type="component" value="Unassembled WGS sequence"/>
</dbReference>
<organism evidence="2 3">
    <name type="scientific">Papaver atlanticum</name>
    <dbReference type="NCBI Taxonomy" id="357466"/>
    <lineage>
        <taxon>Eukaryota</taxon>
        <taxon>Viridiplantae</taxon>
        <taxon>Streptophyta</taxon>
        <taxon>Embryophyta</taxon>
        <taxon>Tracheophyta</taxon>
        <taxon>Spermatophyta</taxon>
        <taxon>Magnoliopsida</taxon>
        <taxon>Ranunculales</taxon>
        <taxon>Papaveraceae</taxon>
        <taxon>Papaveroideae</taxon>
        <taxon>Papaver</taxon>
    </lineage>
</organism>
<evidence type="ECO:0000313" key="3">
    <source>
        <dbReference type="Proteomes" id="UP001202328"/>
    </source>
</evidence>
<sequence>MATKKNISLIGFFFTLISMHSCFTRYSPYIPWLEEGLTCLGEVVRSRYSPTDDVQGDCIDWCKSVDVNNGILCAQMNLDENRKVYCACYSKCDPREDTMGPNF</sequence>